<gene>
    <name evidence="2" type="ORF">BofuT4_uP147810.1</name>
</gene>
<dbReference type="EMBL" id="FQ790359">
    <property type="protein sequence ID" value="CCD56171.1"/>
    <property type="molecule type" value="Genomic_DNA"/>
</dbReference>
<proteinExistence type="predicted"/>
<dbReference type="HOGENOM" id="CLU_3106139_0_0_1"/>
<dbReference type="Proteomes" id="UP000008177">
    <property type="component" value="Unplaced contigs"/>
</dbReference>
<evidence type="ECO:0000313" key="3">
    <source>
        <dbReference type="Proteomes" id="UP000008177"/>
    </source>
</evidence>
<feature type="compositionally biased region" description="Basic and acidic residues" evidence="1">
    <location>
        <begin position="29"/>
        <end position="38"/>
    </location>
</feature>
<accession>G2YXK0</accession>
<dbReference type="InParanoid" id="G2YXK0"/>
<sequence>MGVAARLEGEMREMRGEWMDIIVMGMRRTRGECTDGEGRSGNGEESLGIRG</sequence>
<protein>
    <submittedName>
        <fullName evidence="2">Uncharacterized protein</fullName>
    </submittedName>
</protein>
<name>G2YXK0_BOTF4</name>
<evidence type="ECO:0000313" key="2">
    <source>
        <dbReference type="EMBL" id="CCD56171.1"/>
    </source>
</evidence>
<organism evidence="2 3">
    <name type="scientific">Botryotinia fuckeliana (strain T4)</name>
    <name type="common">Noble rot fungus</name>
    <name type="synonym">Botrytis cinerea</name>
    <dbReference type="NCBI Taxonomy" id="999810"/>
    <lineage>
        <taxon>Eukaryota</taxon>
        <taxon>Fungi</taxon>
        <taxon>Dikarya</taxon>
        <taxon>Ascomycota</taxon>
        <taxon>Pezizomycotina</taxon>
        <taxon>Leotiomycetes</taxon>
        <taxon>Helotiales</taxon>
        <taxon>Sclerotiniaceae</taxon>
        <taxon>Botrytis</taxon>
    </lineage>
</organism>
<dbReference type="AlphaFoldDB" id="G2YXK0"/>
<evidence type="ECO:0000256" key="1">
    <source>
        <dbReference type="SAM" id="MobiDB-lite"/>
    </source>
</evidence>
<feature type="region of interest" description="Disordered" evidence="1">
    <location>
        <begin position="29"/>
        <end position="51"/>
    </location>
</feature>
<reference evidence="3" key="1">
    <citation type="journal article" date="2011" name="PLoS Genet.">
        <title>Genomic analysis of the necrotrophic fungal pathogens Sclerotinia sclerotiorum and Botrytis cinerea.</title>
        <authorList>
            <person name="Amselem J."/>
            <person name="Cuomo C.A."/>
            <person name="van Kan J.A."/>
            <person name="Viaud M."/>
            <person name="Benito E.P."/>
            <person name="Couloux A."/>
            <person name="Coutinho P.M."/>
            <person name="de Vries R.P."/>
            <person name="Dyer P.S."/>
            <person name="Fillinger S."/>
            <person name="Fournier E."/>
            <person name="Gout L."/>
            <person name="Hahn M."/>
            <person name="Kohn L."/>
            <person name="Lapalu N."/>
            <person name="Plummer K.M."/>
            <person name="Pradier J.M."/>
            <person name="Quevillon E."/>
            <person name="Sharon A."/>
            <person name="Simon A."/>
            <person name="ten Have A."/>
            <person name="Tudzynski B."/>
            <person name="Tudzynski P."/>
            <person name="Wincker P."/>
            <person name="Andrew M."/>
            <person name="Anthouard V."/>
            <person name="Beever R.E."/>
            <person name="Beffa R."/>
            <person name="Benoit I."/>
            <person name="Bouzid O."/>
            <person name="Brault B."/>
            <person name="Chen Z."/>
            <person name="Choquer M."/>
            <person name="Collemare J."/>
            <person name="Cotton P."/>
            <person name="Danchin E.G."/>
            <person name="Da Silva C."/>
            <person name="Gautier A."/>
            <person name="Giraud C."/>
            <person name="Giraud T."/>
            <person name="Gonzalez C."/>
            <person name="Grossetete S."/>
            <person name="Guldener U."/>
            <person name="Henrissat B."/>
            <person name="Howlett B.J."/>
            <person name="Kodira C."/>
            <person name="Kretschmer M."/>
            <person name="Lappartient A."/>
            <person name="Leroch M."/>
            <person name="Levis C."/>
            <person name="Mauceli E."/>
            <person name="Neuveglise C."/>
            <person name="Oeser B."/>
            <person name="Pearson M."/>
            <person name="Poulain J."/>
            <person name="Poussereau N."/>
            <person name="Quesneville H."/>
            <person name="Rascle C."/>
            <person name="Schumacher J."/>
            <person name="Segurens B."/>
            <person name="Sexton A."/>
            <person name="Silva E."/>
            <person name="Sirven C."/>
            <person name="Soanes D.M."/>
            <person name="Talbot N.J."/>
            <person name="Templeton M."/>
            <person name="Yandava C."/>
            <person name="Yarden O."/>
            <person name="Zeng Q."/>
            <person name="Rollins J.A."/>
            <person name="Lebrun M.H."/>
            <person name="Dickman M."/>
        </authorList>
    </citation>
    <scope>NUCLEOTIDE SEQUENCE [LARGE SCALE GENOMIC DNA]</scope>
    <source>
        <strain evidence="3">T4</strain>
    </source>
</reference>